<proteinExistence type="predicted"/>
<gene>
    <name evidence="2" type="ORF">Q6348_05885</name>
</gene>
<protein>
    <submittedName>
        <fullName evidence="2">DUF3140 domain-containing protein</fullName>
    </submittedName>
</protein>
<sequence length="109" mass="12088">MPVDDALWDEFHAVVNMTSRELRDWLATNASGPGSDALPDQAGTDRSRAVLDLLGKRRTDLTADDARVMRSVVDQVHDLRGEEPEPTAGDARWRRRLMSVGHDPLKPTG</sequence>
<dbReference type="Proteomes" id="UP001232536">
    <property type="component" value="Unassembled WGS sequence"/>
</dbReference>
<evidence type="ECO:0000256" key="1">
    <source>
        <dbReference type="SAM" id="MobiDB-lite"/>
    </source>
</evidence>
<accession>A0ABT9D7B2</accession>
<organism evidence="2 3">
    <name type="scientific">Actinotalea lenta</name>
    <dbReference type="NCBI Taxonomy" id="3064654"/>
    <lineage>
        <taxon>Bacteria</taxon>
        <taxon>Bacillati</taxon>
        <taxon>Actinomycetota</taxon>
        <taxon>Actinomycetes</taxon>
        <taxon>Micrococcales</taxon>
        <taxon>Cellulomonadaceae</taxon>
        <taxon>Actinotalea</taxon>
    </lineage>
</organism>
<evidence type="ECO:0000313" key="2">
    <source>
        <dbReference type="EMBL" id="MDO8106726.1"/>
    </source>
</evidence>
<dbReference type="EMBL" id="JAUQYP010000001">
    <property type="protein sequence ID" value="MDO8106726.1"/>
    <property type="molecule type" value="Genomic_DNA"/>
</dbReference>
<evidence type="ECO:0000313" key="3">
    <source>
        <dbReference type="Proteomes" id="UP001232536"/>
    </source>
</evidence>
<dbReference type="InterPro" id="IPR021487">
    <property type="entry name" value="DUF3140"/>
</dbReference>
<keyword evidence="3" id="KW-1185">Reference proteome</keyword>
<comment type="caution">
    <text evidence="2">The sequence shown here is derived from an EMBL/GenBank/DDBJ whole genome shotgun (WGS) entry which is preliminary data.</text>
</comment>
<feature type="region of interest" description="Disordered" evidence="1">
    <location>
        <begin position="77"/>
        <end position="109"/>
    </location>
</feature>
<dbReference type="PANTHER" id="PTHR40630">
    <property type="entry name" value="POSSIBLE DNA-BINDING PROTEIN"/>
    <property type="match status" value="1"/>
</dbReference>
<dbReference type="PANTHER" id="PTHR40630:SF1">
    <property type="entry name" value="DNA-BINDING PROTEIN"/>
    <property type="match status" value="1"/>
</dbReference>
<reference evidence="2 3" key="1">
    <citation type="submission" date="2023-07" db="EMBL/GenBank/DDBJ databases">
        <title>Description of novel actinomycetes strains, isolated from tidal flat sediment.</title>
        <authorList>
            <person name="Lu C."/>
        </authorList>
    </citation>
    <scope>NUCLEOTIDE SEQUENCE [LARGE SCALE GENOMIC DNA]</scope>
    <source>
        <strain evidence="2 3">SYSU T00b441</strain>
    </source>
</reference>
<dbReference type="RefSeq" id="WP_304600371.1">
    <property type="nucleotide sequence ID" value="NZ_JAUQYP010000001.1"/>
</dbReference>
<name>A0ABT9D7B2_9CELL</name>
<dbReference type="Pfam" id="PF11338">
    <property type="entry name" value="DUF3140"/>
    <property type="match status" value="1"/>
</dbReference>